<dbReference type="EMBL" id="JAWQEG010007930">
    <property type="protein sequence ID" value="KAK3851370.1"/>
    <property type="molecule type" value="Genomic_DNA"/>
</dbReference>
<reference evidence="1" key="1">
    <citation type="submission" date="2023-10" db="EMBL/GenBank/DDBJ databases">
        <title>Genome assemblies of two species of porcelain crab, Petrolisthes cinctipes and Petrolisthes manimaculis (Anomura: Porcellanidae).</title>
        <authorList>
            <person name="Angst P."/>
        </authorList>
    </citation>
    <scope>NUCLEOTIDE SEQUENCE</scope>
    <source>
        <strain evidence="1">PB745_01</strain>
        <tissue evidence="1">Gill</tissue>
    </source>
</reference>
<proteinExistence type="predicted"/>
<evidence type="ECO:0000313" key="1">
    <source>
        <dbReference type="EMBL" id="KAK3851370.1"/>
    </source>
</evidence>
<sequence length="116" mass="13339">MLQPLLSIMTFPAPCETLECCVPLRLVGRYWYKRRLTDNHPKGLQNDSHVYLIFSIKFPRDDGMRCWPLVAGANSLIRNNQYFAQTENIMSRSTTPPRNKKKKPQAKGCVAMLLPT</sequence>
<evidence type="ECO:0000313" key="2">
    <source>
        <dbReference type="Proteomes" id="UP001286313"/>
    </source>
</evidence>
<comment type="caution">
    <text evidence="1">The sequence shown here is derived from an EMBL/GenBank/DDBJ whole genome shotgun (WGS) entry which is preliminary data.</text>
</comment>
<name>A0AAE1EHU0_PETCI</name>
<dbReference type="Proteomes" id="UP001286313">
    <property type="component" value="Unassembled WGS sequence"/>
</dbReference>
<dbReference type="AlphaFoldDB" id="A0AAE1EHU0"/>
<gene>
    <name evidence="1" type="ORF">Pcinc_041980</name>
</gene>
<protein>
    <submittedName>
        <fullName evidence="1">Uncharacterized protein</fullName>
    </submittedName>
</protein>
<keyword evidence="2" id="KW-1185">Reference proteome</keyword>
<organism evidence="1 2">
    <name type="scientific">Petrolisthes cinctipes</name>
    <name type="common">Flat porcelain crab</name>
    <dbReference type="NCBI Taxonomy" id="88211"/>
    <lineage>
        <taxon>Eukaryota</taxon>
        <taxon>Metazoa</taxon>
        <taxon>Ecdysozoa</taxon>
        <taxon>Arthropoda</taxon>
        <taxon>Crustacea</taxon>
        <taxon>Multicrustacea</taxon>
        <taxon>Malacostraca</taxon>
        <taxon>Eumalacostraca</taxon>
        <taxon>Eucarida</taxon>
        <taxon>Decapoda</taxon>
        <taxon>Pleocyemata</taxon>
        <taxon>Anomura</taxon>
        <taxon>Galatheoidea</taxon>
        <taxon>Porcellanidae</taxon>
        <taxon>Petrolisthes</taxon>
    </lineage>
</organism>
<accession>A0AAE1EHU0</accession>